<proteinExistence type="predicted"/>
<dbReference type="Pfam" id="PF14295">
    <property type="entry name" value="PAN_4"/>
    <property type="match status" value="2"/>
</dbReference>
<dbReference type="Proteomes" id="UP000756346">
    <property type="component" value="Unassembled WGS sequence"/>
</dbReference>
<comment type="caution">
    <text evidence="3">The sequence shown here is derived from an EMBL/GenBank/DDBJ whole genome shotgun (WGS) entry which is preliminary data.</text>
</comment>
<feature type="domain" description="Apple" evidence="2">
    <location>
        <begin position="166"/>
        <end position="197"/>
    </location>
</feature>
<gene>
    <name evidence="3" type="ORF">B0I36DRAFT_366699</name>
</gene>
<evidence type="ECO:0000256" key="1">
    <source>
        <dbReference type="SAM" id="SignalP"/>
    </source>
</evidence>
<evidence type="ECO:0000313" key="3">
    <source>
        <dbReference type="EMBL" id="KAH7024785.1"/>
    </source>
</evidence>
<feature type="signal peptide" evidence="1">
    <location>
        <begin position="1"/>
        <end position="20"/>
    </location>
</feature>
<dbReference type="EMBL" id="JAGTJQ010000009">
    <property type="protein sequence ID" value="KAH7024785.1"/>
    <property type="molecule type" value="Genomic_DNA"/>
</dbReference>
<dbReference type="RefSeq" id="XP_046008333.1">
    <property type="nucleotide sequence ID" value="XM_046159342.1"/>
</dbReference>
<feature type="chain" id="PRO_5040375166" description="Apple domain-containing protein" evidence="1">
    <location>
        <begin position="21"/>
        <end position="332"/>
    </location>
</feature>
<name>A0A9P8XYA3_9PEZI</name>
<keyword evidence="1" id="KW-0732">Signal</keyword>
<organism evidence="3 4">
    <name type="scientific">Microdochium trichocladiopsis</name>
    <dbReference type="NCBI Taxonomy" id="1682393"/>
    <lineage>
        <taxon>Eukaryota</taxon>
        <taxon>Fungi</taxon>
        <taxon>Dikarya</taxon>
        <taxon>Ascomycota</taxon>
        <taxon>Pezizomycotina</taxon>
        <taxon>Sordariomycetes</taxon>
        <taxon>Xylariomycetidae</taxon>
        <taxon>Xylariales</taxon>
        <taxon>Microdochiaceae</taxon>
        <taxon>Microdochium</taxon>
    </lineage>
</organism>
<evidence type="ECO:0000259" key="2">
    <source>
        <dbReference type="Pfam" id="PF14295"/>
    </source>
</evidence>
<keyword evidence="4" id="KW-1185">Reference proteome</keyword>
<sequence length="332" mass="35645">MVQVHTHIAALMSLVALALADQAPVNCGRWSDPTGLSDNTLYRSGASAFTIQCHEFQEAITDWRYQRNPGSVDACIALCAASSTCLTALSTYDGYDCWLSNTGTQGIRNLANPNFSYVSAYKTTPALNCKDKSSNGAIFTPPGSSTKYQIMCDYQFGGNTLGASKRAETFEQCVGFCDTTTGCVDVVYSDAKYCWLKSSKTNGYVSPGWFTALKVTDGTASSGSGSTNTGSSGSSGIGAINCFDNSADKTVFRTPTDTYDIRCNFQYDGDTLGSSKRAETFEQCLGFCDTTAGCVDVVWSNAKYCWLKSSKKGNGYNSGGWFSAIRRTVQVN</sequence>
<dbReference type="InterPro" id="IPR003609">
    <property type="entry name" value="Pan_app"/>
</dbReference>
<reference evidence="3" key="1">
    <citation type="journal article" date="2021" name="Nat. Commun.">
        <title>Genetic determinants of endophytism in the Arabidopsis root mycobiome.</title>
        <authorList>
            <person name="Mesny F."/>
            <person name="Miyauchi S."/>
            <person name="Thiergart T."/>
            <person name="Pickel B."/>
            <person name="Atanasova L."/>
            <person name="Karlsson M."/>
            <person name="Huettel B."/>
            <person name="Barry K.W."/>
            <person name="Haridas S."/>
            <person name="Chen C."/>
            <person name="Bauer D."/>
            <person name="Andreopoulos W."/>
            <person name="Pangilinan J."/>
            <person name="LaButti K."/>
            <person name="Riley R."/>
            <person name="Lipzen A."/>
            <person name="Clum A."/>
            <person name="Drula E."/>
            <person name="Henrissat B."/>
            <person name="Kohler A."/>
            <person name="Grigoriev I.V."/>
            <person name="Martin F.M."/>
            <person name="Hacquard S."/>
        </authorList>
    </citation>
    <scope>NUCLEOTIDE SEQUENCE</scope>
    <source>
        <strain evidence="3">MPI-CAGE-CH-0230</strain>
    </source>
</reference>
<dbReference type="AlphaFoldDB" id="A0A9P8XYA3"/>
<dbReference type="OrthoDB" id="4588904at2759"/>
<feature type="domain" description="Apple" evidence="2">
    <location>
        <begin position="266"/>
        <end position="308"/>
    </location>
</feature>
<protein>
    <recommendedName>
        <fullName evidence="2">Apple domain-containing protein</fullName>
    </recommendedName>
</protein>
<dbReference type="GeneID" id="70188888"/>
<accession>A0A9P8XYA3</accession>
<dbReference type="Gene3D" id="3.50.4.10">
    <property type="entry name" value="Hepatocyte Growth Factor"/>
    <property type="match status" value="2"/>
</dbReference>
<evidence type="ECO:0000313" key="4">
    <source>
        <dbReference type="Proteomes" id="UP000756346"/>
    </source>
</evidence>